<feature type="repeat" description="WD" evidence="3">
    <location>
        <begin position="1125"/>
        <end position="1156"/>
    </location>
</feature>
<dbReference type="InterPro" id="IPR001680">
    <property type="entry name" value="WD40_rpt"/>
</dbReference>
<dbReference type="PANTHER" id="PTHR22847">
    <property type="entry name" value="WD40 REPEAT PROTEIN"/>
    <property type="match status" value="1"/>
</dbReference>
<feature type="domain" description="EML-like second beta-propeller" evidence="4">
    <location>
        <begin position="876"/>
        <end position="1035"/>
    </location>
</feature>
<dbReference type="InterPro" id="IPR056884">
    <property type="entry name" value="NPHP3-like_N"/>
</dbReference>
<dbReference type="Gene3D" id="3.40.50.300">
    <property type="entry name" value="P-loop containing nucleotide triphosphate hydrolases"/>
    <property type="match status" value="1"/>
</dbReference>
<dbReference type="PROSITE" id="PS00678">
    <property type="entry name" value="WD_REPEATS_1"/>
    <property type="match status" value="8"/>
</dbReference>
<gene>
    <name evidence="6" type="ORF">PILCRDRAFT_67159</name>
</gene>
<keyword evidence="2" id="KW-0677">Repeat</keyword>
<feature type="repeat" description="WD" evidence="3">
    <location>
        <begin position="953"/>
        <end position="994"/>
    </location>
</feature>
<dbReference type="InterPro" id="IPR015943">
    <property type="entry name" value="WD40/YVTN_repeat-like_dom_sf"/>
</dbReference>
<dbReference type="InterPro" id="IPR019775">
    <property type="entry name" value="WD40_repeat_CS"/>
</dbReference>
<evidence type="ECO:0000259" key="4">
    <source>
        <dbReference type="Pfam" id="PF23414"/>
    </source>
</evidence>
<feature type="domain" description="Nephrocystin 3-like N-terminal" evidence="5">
    <location>
        <begin position="21"/>
        <end position="179"/>
    </location>
</feature>
<name>A0A0C3G365_PILCF</name>
<dbReference type="InterPro" id="IPR055442">
    <property type="entry name" value="Beta-prop_EML-like_2nd"/>
</dbReference>
<evidence type="ECO:0000259" key="5">
    <source>
        <dbReference type="Pfam" id="PF24883"/>
    </source>
</evidence>
<dbReference type="SMART" id="SM00320">
    <property type="entry name" value="WD40"/>
    <property type="match status" value="14"/>
</dbReference>
<sequence>MDAFSRSECLPNTRQYILKFITDWLTTPSGNENVLWLHAMAGFGKSTISTTIAEYFRELERLGAFIFFNRNTTSSDPVVVIRTLSYQLARFDPSIKAAVCTEIEHNPGITEAAMRVQFAKLIVEPLTSLTALNTQGPIIVALDAIDECGDPISRKNLLTLLAQELAKLPSNFRFFITSRREPDIEAAFSGRSNIVAVDLHAMDQSKTADVSLYIRHHMAALPRDGLALDWPGEESIQALIDHSEGLFIWASTAIKFIEEGYNPEQQLDTLLSSQSRGHAGSAIDTLYDIALGAAGTWNNNAAAEDFRAVLGAIAIEKTPLSDVTLDQLLGLDGRRSSRYVLKHLRCLLQWNPGQPVQILHASFADYLTSQDRCGGHPWFVNLSIHHRIFALACFRHMEAGLKFNICDLETSHVFNDSVRDLDVRIKNCISDHLSYACRFWADHLIQTNCDHNMLPYLKNFFQVRLLQWLEVLSLMKEVTIASRALKSMMNWAKSLDDITVFATDAMHFVSSFRQAISQSTPHIYLSAMAFLPVKSVISETYLPQFPQLLSIDSGRILEWSVLLRVLEGHADEVTSVAFSPDGSCIVSGGSDGSIGVWNVETGEAILPPFRKHTGDVWSVVFSPDGRQIVSGSEDMTIGVWSAETGEAVLAPLAGHTSDVGSVTFSPDGNHIVSGSDDMTIRLWDAKTGQAIMAPLKGHEEAVQSVAVSPDGNHIVSGSTDKTVRVWNIETGDMILSPFEGHEEGILSVAVSPDGHHIVSGSEDQTIRLWNAKTGELVVAPFKGHTDEVWSVAFSPDGKRIVSGSRDETIRVWSAETGEAVLAPFRHHTEPINTAIFSPDGKLIVSGSDDYTILIWNAEIEDVLPMPSEGHIAWVRSVAFSPDSRRIVSCSEDQTIRVWDAETGKLIHNLTDRHDDWIMSVAFSPDGKRIVSGSQDETVQVSCAETGSPLLPPLKGHTGGVNSVAFSPDGTIIASGSEDDTIRVWNAETGAPALAPFKGHTDTVLSVVFSPDGKRIISGSEDNSIRVWNSETGEEMLEPLNGHSDSVCSVAISPNGKQIASGSDDLTIRVWNAETGDMLSGPFKGHEADIYSVAFSPNGERIISGSNDRTIRVWNTLSGEEVIGPFRGHMHDVTSVAFSFDGKWMVSGSGDQTVRVWGTEMCEMPEHPAGHSNVIDAPGFSPDNRFFSDHFKCKKKEAATAGFFDDSKLVDGWMLGRNSELLFWVPPSNRVGLWRPSNTAVMGRQVTRLNFGMFVHGTSWIQCRNSQD</sequence>
<dbReference type="Gene3D" id="2.130.10.10">
    <property type="entry name" value="YVTN repeat-like/Quinoprotein amine dehydrogenase"/>
    <property type="match status" value="4"/>
</dbReference>
<dbReference type="EMBL" id="KN832986">
    <property type="protein sequence ID" value="KIM85081.1"/>
    <property type="molecule type" value="Genomic_DNA"/>
</dbReference>
<feature type="repeat" description="WD" evidence="3">
    <location>
        <begin position="824"/>
        <end position="856"/>
    </location>
</feature>
<keyword evidence="7" id="KW-1185">Reference proteome</keyword>
<dbReference type="HOGENOM" id="CLU_000288_6_3_1"/>
<dbReference type="InterPro" id="IPR027417">
    <property type="entry name" value="P-loop_NTPase"/>
</dbReference>
<organism evidence="6 7">
    <name type="scientific">Piloderma croceum (strain F 1598)</name>
    <dbReference type="NCBI Taxonomy" id="765440"/>
    <lineage>
        <taxon>Eukaryota</taxon>
        <taxon>Fungi</taxon>
        <taxon>Dikarya</taxon>
        <taxon>Basidiomycota</taxon>
        <taxon>Agaricomycotina</taxon>
        <taxon>Agaricomycetes</taxon>
        <taxon>Agaricomycetidae</taxon>
        <taxon>Atheliales</taxon>
        <taxon>Atheliaceae</taxon>
        <taxon>Piloderma</taxon>
    </lineage>
</organism>
<keyword evidence="1 3" id="KW-0853">WD repeat</keyword>
<reference evidence="6 7" key="1">
    <citation type="submission" date="2014-04" db="EMBL/GenBank/DDBJ databases">
        <authorList>
            <consortium name="DOE Joint Genome Institute"/>
            <person name="Kuo A."/>
            <person name="Tarkka M."/>
            <person name="Buscot F."/>
            <person name="Kohler A."/>
            <person name="Nagy L.G."/>
            <person name="Floudas D."/>
            <person name="Copeland A."/>
            <person name="Barry K.W."/>
            <person name="Cichocki N."/>
            <person name="Veneault-Fourrey C."/>
            <person name="LaButti K."/>
            <person name="Lindquist E.A."/>
            <person name="Lipzen A."/>
            <person name="Lundell T."/>
            <person name="Morin E."/>
            <person name="Murat C."/>
            <person name="Sun H."/>
            <person name="Tunlid A."/>
            <person name="Henrissat B."/>
            <person name="Grigoriev I.V."/>
            <person name="Hibbett D.S."/>
            <person name="Martin F."/>
            <person name="Nordberg H.P."/>
            <person name="Cantor M.N."/>
            <person name="Hua S.X."/>
        </authorList>
    </citation>
    <scope>NUCLEOTIDE SEQUENCE [LARGE SCALE GENOMIC DNA]</scope>
    <source>
        <strain evidence="6 7">F 1598</strain>
    </source>
</reference>
<dbReference type="GO" id="GO:1990234">
    <property type="term" value="C:transferase complex"/>
    <property type="evidence" value="ECO:0007669"/>
    <property type="project" value="UniProtKB-ARBA"/>
</dbReference>
<feature type="repeat" description="WD" evidence="3">
    <location>
        <begin position="738"/>
        <end position="779"/>
    </location>
</feature>
<dbReference type="PANTHER" id="PTHR22847:SF637">
    <property type="entry name" value="WD REPEAT DOMAIN 5B"/>
    <property type="match status" value="1"/>
</dbReference>
<dbReference type="Proteomes" id="UP000054166">
    <property type="component" value="Unassembled WGS sequence"/>
</dbReference>
<dbReference type="SUPFAM" id="SSF52540">
    <property type="entry name" value="P-loop containing nucleoside triphosphate hydrolases"/>
    <property type="match status" value="1"/>
</dbReference>
<dbReference type="InterPro" id="IPR036322">
    <property type="entry name" value="WD40_repeat_dom_sf"/>
</dbReference>
<evidence type="ECO:0000256" key="2">
    <source>
        <dbReference type="ARBA" id="ARBA00022737"/>
    </source>
</evidence>
<dbReference type="STRING" id="765440.A0A0C3G365"/>
<dbReference type="OrthoDB" id="163438at2759"/>
<dbReference type="PRINTS" id="PR00320">
    <property type="entry name" value="GPROTEINBRPT"/>
</dbReference>
<evidence type="ECO:0000313" key="7">
    <source>
        <dbReference type="Proteomes" id="UP000054166"/>
    </source>
</evidence>
<dbReference type="SUPFAM" id="SSF50978">
    <property type="entry name" value="WD40 repeat-like"/>
    <property type="match status" value="2"/>
</dbReference>
<evidence type="ECO:0000256" key="3">
    <source>
        <dbReference type="PROSITE-ProRule" id="PRU00221"/>
    </source>
</evidence>
<evidence type="ECO:0000313" key="6">
    <source>
        <dbReference type="EMBL" id="KIM85081.1"/>
    </source>
</evidence>
<feature type="repeat" description="WD" evidence="3">
    <location>
        <begin position="1039"/>
        <end position="1080"/>
    </location>
</feature>
<dbReference type="CDD" id="cd00200">
    <property type="entry name" value="WD40"/>
    <property type="match status" value="3"/>
</dbReference>
<evidence type="ECO:0000256" key="1">
    <source>
        <dbReference type="ARBA" id="ARBA00022574"/>
    </source>
</evidence>
<feature type="repeat" description="WD" evidence="3">
    <location>
        <begin position="652"/>
        <end position="693"/>
    </location>
</feature>
<dbReference type="AlphaFoldDB" id="A0A0C3G365"/>
<feature type="repeat" description="WD" evidence="3">
    <location>
        <begin position="566"/>
        <end position="607"/>
    </location>
</feature>
<feature type="repeat" description="WD" evidence="3">
    <location>
        <begin position="867"/>
        <end position="908"/>
    </location>
</feature>
<accession>A0A0C3G365</accession>
<dbReference type="InParanoid" id="A0A0C3G365"/>
<feature type="repeat" description="WD" evidence="3">
    <location>
        <begin position="609"/>
        <end position="650"/>
    </location>
</feature>
<dbReference type="Pfam" id="PF24883">
    <property type="entry name" value="NPHP3_N"/>
    <property type="match status" value="1"/>
</dbReference>
<feature type="repeat" description="WD" evidence="3">
    <location>
        <begin position="781"/>
        <end position="822"/>
    </location>
</feature>
<feature type="repeat" description="WD" evidence="3">
    <location>
        <begin position="695"/>
        <end position="736"/>
    </location>
</feature>
<dbReference type="PROSITE" id="PS50082">
    <property type="entry name" value="WD_REPEATS_2"/>
    <property type="match status" value="14"/>
</dbReference>
<dbReference type="PROSITE" id="PS50294">
    <property type="entry name" value="WD_REPEATS_REGION"/>
    <property type="match status" value="14"/>
</dbReference>
<proteinExistence type="predicted"/>
<feature type="repeat" description="WD" evidence="3">
    <location>
        <begin position="1082"/>
        <end position="1123"/>
    </location>
</feature>
<reference evidence="7" key="2">
    <citation type="submission" date="2015-01" db="EMBL/GenBank/DDBJ databases">
        <title>Evolutionary Origins and Diversification of the Mycorrhizal Mutualists.</title>
        <authorList>
            <consortium name="DOE Joint Genome Institute"/>
            <consortium name="Mycorrhizal Genomics Consortium"/>
            <person name="Kohler A."/>
            <person name="Kuo A."/>
            <person name="Nagy L.G."/>
            <person name="Floudas D."/>
            <person name="Copeland A."/>
            <person name="Barry K.W."/>
            <person name="Cichocki N."/>
            <person name="Veneault-Fourrey C."/>
            <person name="LaButti K."/>
            <person name="Lindquist E.A."/>
            <person name="Lipzen A."/>
            <person name="Lundell T."/>
            <person name="Morin E."/>
            <person name="Murat C."/>
            <person name="Riley R."/>
            <person name="Ohm R."/>
            <person name="Sun H."/>
            <person name="Tunlid A."/>
            <person name="Henrissat B."/>
            <person name="Grigoriev I.V."/>
            <person name="Hibbett D.S."/>
            <person name="Martin F."/>
        </authorList>
    </citation>
    <scope>NUCLEOTIDE SEQUENCE [LARGE SCALE GENOMIC DNA]</scope>
    <source>
        <strain evidence="7">F 1598</strain>
    </source>
</reference>
<dbReference type="Pfam" id="PF23414">
    <property type="entry name" value="Beta-prop_EML_2"/>
    <property type="match status" value="1"/>
</dbReference>
<dbReference type="Pfam" id="PF00400">
    <property type="entry name" value="WD40"/>
    <property type="match status" value="10"/>
</dbReference>
<feature type="repeat" description="WD" evidence="3">
    <location>
        <begin position="996"/>
        <end position="1037"/>
    </location>
</feature>
<feature type="repeat" description="WD" evidence="3">
    <location>
        <begin position="910"/>
        <end position="940"/>
    </location>
</feature>
<dbReference type="InterPro" id="IPR020472">
    <property type="entry name" value="WD40_PAC1"/>
</dbReference>
<protein>
    <submittedName>
        <fullName evidence="6">Uncharacterized protein</fullName>
    </submittedName>
</protein>